<name>Q8TVP7_METKA</name>
<sequence>MTVSLTRALGMPSDVLHRPVFVPRLPPEYALVGLAAYLTALATRHYLGPLDYLAFSALVPAEGFFVGCRSPSGGSV</sequence>
<gene>
    <name evidence="1" type="ordered locus">MK1341</name>
</gene>
<accession>Q8TVP7</accession>
<dbReference type="InParanoid" id="Q8TVP7"/>
<dbReference type="AlphaFoldDB" id="Q8TVP7"/>
<dbReference type="Proteomes" id="UP000001826">
    <property type="component" value="Chromosome"/>
</dbReference>
<keyword evidence="2" id="KW-1185">Reference proteome</keyword>
<dbReference type="STRING" id="190192.MK1341"/>
<reference evidence="1 2" key="1">
    <citation type="journal article" date="2002" name="Proc. Natl. Acad. Sci. U.S.A.">
        <title>The complete genome of hyperthermophile Methanopyrus kandleri AV19 and monophyly of archaeal methanogens.</title>
        <authorList>
            <person name="Slesarev A.I."/>
            <person name="Mezhevaya K.V."/>
            <person name="Makarova K.S."/>
            <person name="Polushin N.N."/>
            <person name="Shcherbinina O.V."/>
            <person name="Shakhova V.V."/>
            <person name="Belova G.I."/>
            <person name="Aravind L."/>
            <person name="Natale D.A."/>
            <person name="Rogozin I.B."/>
            <person name="Tatusov R.L."/>
            <person name="Wolf Y.I."/>
            <person name="Stetter K.O."/>
            <person name="Malykh A.G."/>
            <person name="Koonin E.V."/>
            <person name="Kozyavkin S.A."/>
        </authorList>
    </citation>
    <scope>NUCLEOTIDE SEQUENCE [LARGE SCALE GENOMIC DNA]</scope>
    <source>
        <strain evidence="2">AV19 / DSM 6324 / JCM 9639 / NBRC 100938</strain>
    </source>
</reference>
<dbReference type="RefSeq" id="WP_011019709.1">
    <property type="nucleotide sequence ID" value="NC_003551.1"/>
</dbReference>
<protein>
    <submittedName>
        <fullName evidence="1">Uncharacterized protein</fullName>
    </submittedName>
</protein>
<dbReference type="PaxDb" id="190192-MK1341"/>
<dbReference type="KEGG" id="mka:MK1341"/>
<dbReference type="HOGENOM" id="CLU_2645920_0_0_2"/>
<dbReference type="GeneID" id="1477936"/>
<proteinExistence type="predicted"/>
<evidence type="ECO:0000313" key="1">
    <source>
        <dbReference type="EMBL" id="AAM02554.1"/>
    </source>
</evidence>
<dbReference type="EnsemblBacteria" id="AAM02554">
    <property type="protein sequence ID" value="AAM02554"/>
    <property type="gene ID" value="MK1341"/>
</dbReference>
<evidence type="ECO:0000313" key="2">
    <source>
        <dbReference type="Proteomes" id="UP000001826"/>
    </source>
</evidence>
<dbReference type="EMBL" id="AE009439">
    <property type="protein sequence ID" value="AAM02554.1"/>
    <property type="molecule type" value="Genomic_DNA"/>
</dbReference>
<organism evidence="1 2">
    <name type="scientific">Methanopyrus kandleri (strain AV19 / DSM 6324 / JCM 9639 / NBRC 100938)</name>
    <dbReference type="NCBI Taxonomy" id="190192"/>
    <lineage>
        <taxon>Archaea</taxon>
        <taxon>Methanobacteriati</taxon>
        <taxon>Methanobacteriota</taxon>
        <taxon>Methanomada group</taxon>
        <taxon>Methanopyri</taxon>
        <taxon>Methanopyrales</taxon>
        <taxon>Methanopyraceae</taxon>
        <taxon>Methanopyrus</taxon>
    </lineage>
</organism>